<dbReference type="PANTHER" id="PTHR34460">
    <property type="entry name" value="VITELLOGENIN-LIKE PROTEIN"/>
    <property type="match status" value="1"/>
</dbReference>
<dbReference type="OrthoDB" id="1693686at2759"/>
<evidence type="ECO:0000313" key="2">
    <source>
        <dbReference type="EMBL" id="EPS73423.1"/>
    </source>
</evidence>
<reference evidence="2 3" key="1">
    <citation type="journal article" date="2013" name="BMC Genomics">
        <title>The miniature genome of a carnivorous plant Genlisea aurea contains a low number of genes and short non-coding sequences.</title>
        <authorList>
            <person name="Leushkin E.V."/>
            <person name="Sutormin R.A."/>
            <person name="Nabieva E.R."/>
            <person name="Penin A.A."/>
            <person name="Kondrashov A.S."/>
            <person name="Logacheva M.D."/>
        </authorList>
    </citation>
    <scope>NUCLEOTIDE SEQUENCE [LARGE SCALE GENOMIC DNA]</scope>
</reference>
<dbReference type="PANTHER" id="PTHR34460:SF2">
    <property type="entry name" value="OS04G0405500 PROTEIN"/>
    <property type="match status" value="1"/>
</dbReference>
<comment type="caution">
    <text evidence="2">The sequence shown here is derived from an EMBL/GenBank/DDBJ whole genome shotgun (WGS) entry which is preliminary data.</text>
</comment>
<keyword evidence="3" id="KW-1185">Reference proteome</keyword>
<organism evidence="2 3">
    <name type="scientific">Genlisea aurea</name>
    <dbReference type="NCBI Taxonomy" id="192259"/>
    <lineage>
        <taxon>Eukaryota</taxon>
        <taxon>Viridiplantae</taxon>
        <taxon>Streptophyta</taxon>
        <taxon>Embryophyta</taxon>
        <taxon>Tracheophyta</taxon>
        <taxon>Spermatophyta</taxon>
        <taxon>Magnoliopsida</taxon>
        <taxon>eudicotyledons</taxon>
        <taxon>Gunneridae</taxon>
        <taxon>Pentapetalae</taxon>
        <taxon>asterids</taxon>
        <taxon>lamiids</taxon>
        <taxon>Lamiales</taxon>
        <taxon>Lentibulariaceae</taxon>
        <taxon>Genlisea</taxon>
    </lineage>
</organism>
<feature type="region of interest" description="Disordered" evidence="1">
    <location>
        <begin position="52"/>
        <end position="106"/>
    </location>
</feature>
<accession>S8EBX9</accession>
<gene>
    <name evidence="2" type="ORF">M569_01339</name>
</gene>
<name>S8EBX9_9LAMI</name>
<dbReference type="Proteomes" id="UP000015453">
    <property type="component" value="Unassembled WGS sequence"/>
</dbReference>
<protein>
    <submittedName>
        <fullName evidence="2">Uncharacterized protein</fullName>
    </submittedName>
</protein>
<proteinExistence type="predicted"/>
<dbReference type="AlphaFoldDB" id="S8EBX9"/>
<evidence type="ECO:0000256" key="1">
    <source>
        <dbReference type="SAM" id="MobiDB-lite"/>
    </source>
</evidence>
<evidence type="ECO:0000313" key="3">
    <source>
        <dbReference type="Proteomes" id="UP000015453"/>
    </source>
</evidence>
<sequence>MVMEVVPEEDVGVCGNHPYRNNATPGGICAFCLQEKLGTLLVSSSFRSDLNSGGGECESNENRSRFPFVSGQKKRNKEAGGGLYRRSKSLAAPRSEEEESSRHDGSRGGFWSFLVHVSKHSISWGGGGKKEKEAATVERLSSNGFGVESESRVRCSRILFTSSMGRRSKRWSRVLASRLLPKPQ</sequence>
<dbReference type="EMBL" id="AUSU01000432">
    <property type="protein sequence ID" value="EPS73423.1"/>
    <property type="molecule type" value="Genomic_DNA"/>
</dbReference>